<dbReference type="GO" id="GO:0003676">
    <property type="term" value="F:nucleic acid binding"/>
    <property type="evidence" value="ECO:0007669"/>
    <property type="project" value="InterPro"/>
</dbReference>
<dbReference type="EMBL" id="GL945430">
    <property type="protein sequence ID" value="EGO28686.1"/>
    <property type="molecule type" value="Genomic_DNA"/>
</dbReference>
<dbReference type="KEGG" id="sla:SERLADRAFT_459372"/>
<dbReference type="GO" id="GO:0008408">
    <property type="term" value="F:3'-5' exonuclease activity"/>
    <property type="evidence" value="ECO:0007669"/>
    <property type="project" value="InterPro"/>
</dbReference>
<dbReference type="OrthoDB" id="1920326at2759"/>
<evidence type="ECO:0000256" key="1">
    <source>
        <dbReference type="ARBA" id="ARBA00004123"/>
    </source>
</evidence>
<keyword evidence="3" id="KW-0479">Metal-binding</keyword>
<dbReference type="Gene3D" id="3.30.420.10">
    <property type="entry name" value="Ribonuclease H-like superfamily/Ribonuclease H"/>
    <property type="match status" value="1"/>
</dbReference>
<evidence type="ECO:0000313" key="11">
    <source>
        <dbReference type="EMBL" id="EGO28686.1"/>
    </source>
</evidence>
<dbReference type="Proteomes" id="UP000008064">
    <property type="component" value="Unassembled WGS sequence"/>
</dbReference>
<dbReference type="HOGENOM" id="CLU_049674_0_1_1"/>
<dbReference type="RefSeq" id="XP_007314885.1">
    <property type="nucleotide sequence ID" value="XM_007314823.1"/>
</dbReference>
<dbReference type="GO" id="GO:0006139">
    <property type="term" value="P:nucleobase-containing compound metabolic process"/>
    <property type="evidence" value="ECO:0007669"/>
    <property type="project" value="InterPro"/>
</dbReference>
<evidence type="ECO:0000256" key="6">
    <source>
        <dbReference type="ARBA" id="ARBA00022842"/>
    </source>
</evidence>
<dbReference type="PANTHER" id="PTHR13620:SF109">
    <property type="entry name" value="3'-5' EXONUCLEASE"/>
    <property type="match status" value="1"/>
</dbReference>
<dbReference type="InterPro" id="IPR051132">
    <property type="entry name" value="3-5_Exonuclease_domain"/>
</dbReference>
<sequence>MSSTNTYPRPECPPYSWRGRSYRGTLIYVRDYCIANDVLADVPKGPLGFDMEWHPNFRKEENNEVAVIQLATHYTVWLIQISAMPAFPSRLRDILGSNEWVKAGVNITNDCLKLHNDFGVSTRNCVDLSLLARSVDNAYWKGKYTVPIGLSHLLETYEGFSLSKGDVRLSDWEQLLQYDQQEYAANDAHAGYVLYIHLNTLARVMPKAPSVKYYTFSVINGTLLDISGGEV</sequence>
<dbReference type="AlphaFoldDB" id="F8NJV0"/>
<gene>
    <name evidence="11" type="ORF">SERLADRAFT_459372</name>
</gene>
<evidence type="ECO:0000256" key="8">
    <source>
        <dbReference type="ARBA" id="ARBA00040531"/>
    </source>
</evidence>
<evidence type="ECO:0000259" key="10">
    <source>
        <dbReference type="SMART" id="SM00474"/>
    </source>
</evidence>
<organism>
    <name type="scientific">Serpula lacrymans var. lacrymans (strain S7.9)</name>
    <name type="common">Dry rot fungus</name>
    <dbReference type="NCBI Taxonomy" id="578457"/>
    <lineage>
        <taxon>Eukaryota</taxon>
        <taxon>Fungi</taxon>
        <taxon>Dikarya</taxon>
        <taxon>Basidiomycota</taxon>
        <taxon>Agaricomycotina</taxon>
        <taxon>Agaricomycetes</taxon>
        <taxon>Agaricomycetidae</taxon>
        <taxon>Boletales</taxon>
        <taxon>Coniophorineae</taxon>
        <taxon>Serpulaceae</taxon>
        <taxon>Serpula</taxon>
    </lineage>
</organism>
<dbReference type="GO" id="GO:0005634">
    <property type="term" value="C:nucleus"/>
    <property type="evidence" value="ECO:0007669"/>
    <property type="project" value="UniProtKB-SubCell"/>
</dbReference>
<dbReference type="PANTHER" id="PTHR13620">
    <property type="entry name" value="3-5 EXONUCLEASE"/>
    <property type="match status" value="1"/>
</dbReference>
<keyword evidence="2" id="KW-0540">Nuclease</keyword>
<dbReference type="GO" id="GO:0046872">
    <property type="term" value="F:metal ion binding"/>
    <property type="evidence" value="ECO:0007669"/>
    <property type="project" value="UniProtKB-KW"/>
</dbReference>
<evidence type="ECO:0000256" key="5">
    <source>
        <dbReference type="ARBA" id="ARBA00022839"/>
    </source>
</evidence>
<dbReference type="InterPro" id="IPR012337">
    <property type="entry name" value="RNaseH-like_sf"/>
</dbReference>
<dbReference type="InterPro" id="IPR036397">
    <property type="entry name" value="RNaseH_sf"/>
</dbReference>
<evidence type="ECO:0000256" key="4">
    <source>
        <dbReference type="ARBA" id="ARBA00022801"/>
    </source>
</evidence>
<comment type="subcellular location">
    <subcellularLocation>
        <location evidence="1">Nucleus</location>
    </subcellularLocation>
</comment>
<keyword evidence="5" id="KW-0269">Exonuclease</keyword>
<keyword evidence="4" id="KW-0378">Hydrolase</keyword>
<keyword evidence="7" id="KW-0539">Nucleus</keyword>
<protein>
    <recommendedName>
        <fullName evidence="8">3'-5' exonuclease</fullName>
    </recommendedName>
    <alternativeName>
        <fullName evidence="9">Werner Syndrome-like exonuclease</fullName>
    </alternativeName>
</protein>
<evidence type="ECO:0000256" key="9">
    <source>
        <dbReference type="ARBA" id="ARBA00042761"/>
    </source>
</evidence>
<accession>F8NJV0</accession>
<keyword evidence="6" id="KW-0460">Magnesium</keyword>
<evidence type="ECO:0000256" key="2">
    <source>
        <dbReference type="ARBA" id="ARBA00022722"/>
    </source>
</evidence>
<dbReference type="SUPFAM" id="SSF53098">
    <property type="entry name" value="Ribonuclease H-like"/>
    <property type="match status" value="1"/>
</dbReference>
<evidence type="ECO:0000256" key="7">
    <source>
        <dbReference type="ARBA" id="ARBA00023242"/>
    </source>
</evidence>
<proteinExistence type="predicted"/>
<evidence type="ECO:0000256" key="3">
    <source>
        <dbReference type="ARBA" id="ARBA00022723"/>
    </source>
</evidence>
<dbReference type="GeneID" id="18817877"/>
<name>F8NJV0_SERL9</name>
<feature type="domain" description="3'-5' exonuclease" evidence="10">
    <location>
        <begin position="26"/>
        <end position="203"/>
    </location>
</feature>
<dbReference type="SMART" id="SM00474">
    <property type="entry name" value="35EXOc"/>
    <property type="match status" value="1"/>
</dbReference>
<dbReference type="Pfam" id="PF01612">
    <property type="entry name" value="DNA_pol_A_exo1"/>
    <property type="match status" value="1"/>
</dbReference>
<dbReference type="CDD" id="cd06141">
    <property type="entry name" value="WRN_exo"/>
    <property type="match status" value="1"/>
</dbReference>
<dbReference type="InterPro" id="IPR002562">
    <property type="entry name" value="3'-5'_exonuclease_dom"/>
</dbReference>
<reference evidence="11" key="1">
    <citation type="submission" date="2011-04" db="EMBL/GenBank/DDBJ databases">
        <title>Evolution of plant cell wall degrading machinery underlies the functional diversity of forest fungi.</title>
        <authorList>
            <consortium name="US DOE Joint Genome Institute (JGI-PGF)"/>
            <person name="Eastwood D.C."/>
            <person name="Floudas D."/>
            <person name="Binder M."/>
            <person name="Majcherczyk A."/>
            <person name="Schneider P."/>
            <person name="Aerts A."/>
            <person name="Asiegbu F.O."/>
            <person name="Baker S.E."/>
            <person name="Barry K."/>
            <person name="Bendiksby M."/>
            <person name="Blumentritt M."/>
            <person name="Coutinho P.M."/>
            <person name="Cullen D."/>
            <person name="Cullen D."/>
            <person name="Gathman A."/>
            <person name="Goodell B."/>
            <person name="Henrissat B."/>
            <person name="Ihrmark K."/>
            <person name="Kauserud H."/>
            <person name="Kohler A."/>
            <person name="LaButti K."/>
            <person name="Lapidus A."/>
            <person name="Lavin J.L."/>
            <person name="Lee Y.-H."/>
            <person name="Lindquist E."/>
            <person name="Lilly W."/>
            <person name="Lucas S."/>
            <person name="Morin E."/>
            <person name="Murat C."/>
            <person name="Oguiza J.A."/>
            <person name="Park J."/>
            <person name="Pisabarro A.G."/>
            <person name="Riley R."/>
            <person name="Rosling A."/>
            <person name="Salamov A."/>
            <person name="Schmidt O."/>
            <person name="Schmutz J."/>
            <person name="Skrede I."/>
            <person name="Stenlid J."/>
            <person name="Wiebenga A."/>
            <person name="Xie X."/>
            <person name="Kues U."/>
            <person name="Hibbett D.S."/>
            <person name="Hoffmeister D."/>
            <person name="Hogberg N."/>
            <person name="Martin F."/>
            <person name="Grigoriev I.V."/>
            <person name="Watkinson S.C."/>
        </authorList>
    </citation>
    <scope>NUCLEOTIDE SEQUENCE</scope>
    <source>
        <strain evidence="11">S7.9</strain>
    </source>
</reference>